<dbReference type="RefSeq" id="WP_021070814.1">
    <property type="nucleotide sequence ID" value="NZ_ATDL01000015.1"/>
</dbReference>
<dbReference type="AlphaFoldDB" id="U2J2X5"/>
<dbReference type="PIRSF" id="PIRSF024492">
    <property type="entry name" value="UCP024492"/>
    <property type="match status" value="1"/>
</dbReference>
<accession>U2J2X5</accession>
<proteinExistence type="predicted"/>
<dbReference type="STRING" id="1346330.M472_11090"/>
<name>U2J2X5_9SPHI</name>
<evidence type="ECO:0000313" key="2">
    <source>
        <dbReference type="Proteomes" id="UP000016584"/>
    </source>
</evidence>
<dbReference type="PANTHER" id="PTHR39337:SF1">
    <property type="entry name" value="BLR5642 PROTEIN"/>
    <property type="match status" value="1"/>
</dbReference>
<dbReference type="EMBL" id="ATDL01000015">
    <property type="protein sequence ID" value="ERJ59319.1"/>
    <property type="molecule type" value="Genomic_DNA"/>
</dbReference>
<dbReference type="Pfam" id="PF04343">
    <property type="entry name" value="DUF488"/>
    <property type="match status" value="1"/>
</dbReference>
<keyword evidence="2" id="KW-1185">Reference proteome</keyword>
<protein>
    <recommendedName>
        <fullName evidence="3">Iron-sulfur cluster assembly protein HesB</fullName>
    </recommendedName>
</protein>
<evidence type="ECO:0000313" key="1">
    <source>
        <dbReference type="EMBL" id="ERJ59319.1"/>
    </source>
</evidence>
<dbReference type="InterPro" id="IPR014519">
    <property type="entry name" value="UCP024492"/>
</dbReference>
<evidence type="ECO:0008006" key="3">
    <source>
        <dbReference type="Google" id="ProtNLM"/>
    </source>
</evidence>
<sequence length="173" mass="20432">MENKNMIYTIGHSTHIYMDFVNLLKPYGVELVVDIRRFPGSRKFPIYNKQNLEINLPKENIQYIHMKELGGRRKVQSNSLNQVWGNKSFQGYADYMLTEEFHQGINLLKREAMKKTTAFMCSEALWWRCHRAMVSDYLKAEDWKVLHIMSTGKIVLHPYTAPATIENNRLIYK</sequence>
<reference evidence="1 2" key="1">
    <citation type="journal article" date="2013" name="Genome Announc.">
        <title>The Draft Genome Sequence of Sphingomonas paucimobilis Strain HER1398 (Proteobacteria), Host to the Giant PAU Phage, Indicates That It Is a Member of the Genus Sphingobacterium (Bacteroidetes).</title>
        <authorList>
            <person name="White R.A.III."/>
            <person name="Suttle C.A."/>
        </authorList>
    </citation>
    <scope>NUCLEOTIDE SEQUENCE [LARGE SCALE GENOMIC DNA]</scope>
    <source>
        <strain evidence="1 2">HER1398</strain>
    </source>
</reference>
<dbReference type="InterPro" id="IPR007438">
    <property type="entry name" value="DUF488"/>
</dbReference>
<gene>
    <name evidence="1" type="ORF">M472_11090</name>
</gene>
<dbReference type="eggNOG" id="COG5483">
    <property type="taxonomic scope" value="Bacteria"/>
</dbReference>
<organism evidence="1 2">
    <name type="scientific">Sphingobacterium paucimobilis HER1398</name>
    <dbReference type="NCBI Taxonomy" id="1346330"/>
    <lineage>
        <taxon>Bacteria</taxon>
        <taxon>Pseudomonadati</taxon>
        <taxon>Bacteroidota</taxon>
        <taxon>Sphingobacteriia</taxon>
        <taxon>Sphingobacteriales</taxon>
        <taxon>Sphingobacteriaceae</taxon>
        <taxon>Sphingobacterium</taxon>
    </lineage>
</organism>
<dbReference type="PATRIC" id="fig|1346330.5.peg.2657"/>
<dbReference type="Proteomes" id="UP000016584">
    <property type="component" value="Unassembled WGS sequence"/>
</dbReference>
<comment type="caution">
    <text evidence="1">The sequence shown here is derived from an EMBL/GenBank/DDBJ whole genome shotgun (WGS) entry which is preliminary data.</text>
</comment>
<dbReference type="PANTHER" id="PTHR39337">
    <property type="entry name" value="BLR5642 PROTEIN"/>
    <property type="match status" value="1"/>
</dbReference>